<feature type="region of interest" description="Disordered" evidence="1">
    <location>
        <begin position="365"/>
        <end position="391"/>
    </location>
</feature>
<dbReference type="CDD" id="cd14364">
    <property type="entry name" value="CUE_ASCC2"/>
    <property type="match status" value="1"/>
</dbReference>
<dbReference type="EMBL" id="BRPK01000011">
    <property type="protein sequence ID" value="GLB42322.1"/>
    <property type="molecule type" value="Genomic_DNA"/>
</dbReference>
<feature type="compositionally biased region" description="Basic and acidic residues" evidence="1">
    <location>
        <begin position="382"/>
        <end position="391"/>
    </location>
</feature>
<accession>A0A9P3PT43</accession>
<dbReference type="PANTHER" id="PTHR21494">
    <property type="entry name" value="ACTIVATING SIGNAL COINTEGRATOR 1 COMPLEX SUBUNIT 2 ASC-1 COMPLEX SUBUNIT P100"/>
    <property type="match status" value="1"/>
</dbReference>
<evidence type="ECO:0000313" key="3">
    <source>
        <dbReference type="EMBL" id="GLB42322.1"/>
    </source>
</evidence>
<name>A0A9P3PT43_LYOSH</name>
<feature type="compositionally biased region" description="Basic residues" evidence="1">
    <location>
        <begin position="713"/>
        <end position="729"/>
    </location>
</feature>
<sequence length="737" mass="78814">MGNDSVNRLPLYPSTQTRKSLSPARLAALHQAISSCLLQTIALPPTKRDSPAARAFIASYAKDTASQVLQGLIWDPSSLSTDEKLIRKRALLLAEKIASSPPGLEIQTLLDLSVIYAATNISQIKSVFKAAVKSNPALVQAVEADLVPAFTQLFNPAQGLYAIRKAAHCIASFLHASPPELVRCFAHSKSFVLALAALYDQGLASIANSYGGLPALRGQNPSETSVDEWQPIWVQTKVDLIDAFHVIISTLLNDVSSASGRALALESERTFDLIFAILDLPSSSTSASAPATPYLDRSLLSDYQDAYSLSRTLASALRNAAEKDARLDLLEAALQSFSSVQSGTAKDAGALKILLRSSGVAPGIDNRGNGGRVRSTASGKGKGKERALAPEPRVPDLDVKISQVLDVLPEYPPEYVRALLERGEYGGDAEKVVGALLEGTAPDAEALGREKAVERRIESKQGAGGAGVKDDVGRYVEERRNVFDDEVLDVTQLRVGKRREDESMVLRDRTFIEQMKADILRRAEAISDDEEVEDDDAMKGKKGLVLAFDDEDEAGAGGGLKIGGDGEESDVDEGEVEDAKPQSPETILELAYLRDPKLFDRDAQTRRSKARSELKAQTGWGDEQIEGWRIMLERNPRKEKILQKHEFAGNQNVIPHAAVGGGAEGGPVAGGPSGRGGRGGGGRGARGGRGGRGGVSGGADSARERAWKDKNKASRGNHNRKRGHDKKMARAGAGPSI</sequence>
<evidence type="ECO:0000259" key="2">
    <source>
        <dbReference type="PROSITE" id="PS51140"/>
    </source>
</evidence>
<dbReference type="Proteomes" id="UP001063166">
    <property type="component" value="Unassembled WGS sequence"/>
</dbReference>
<dbReference type="Gene3D" id="1.10.8.10">
    <property type="entry name" value="DNA helicase RuvA subunit, C-terminal domain"/>
    <property type="match status" value="1"/>
</dbReference>
<dbReference type="SUPFAM" id="SSF46934">
    <property type="entry name" value="UBA-like"/>
    <property type="match status" value="1"/>
</dbReference>
<dbReference type="OrthoDB" id="5577209at2759"/>
<feature type="region of interest" description="Disordered" evidence="1">
    <location>
        <begin position="653"/>
        <end position="737"/>
    </location>
</feature>
<feature type="region of interest" description="Disordered" evidence="1">
    <location>
        <begin position="555"/>
        <end position="591"/>
    </location>
</feature>
<proteinExistence type="predicted"/>
<dbReference type="AlphaFoldDB" id="A0A9P3PT43"/>
<evidence type="ECO:0000313" key="4">
    <source>
        <dbReference type="Proteomes" id="UP001063166"/>
    </source>
</evidence>
<dbReference type="GO" id="GO:0043130">
    <property type="term" value="F:ubiquitin binding"/>
    <property type="evidence" value="ECO:0007669"/>
    <property type="project" value="InterPro"/>
</dbReference>
<dbReference type="PANTHER" id="PTHR21494:SF0">
    <property type="entry name" value="ACTIVATING SIGNAL COINTEGRATOR 1 COMPLEX SUBUNIT 2"/>
    <property type="match status" value="1"/>
</dbReference>
<comment type="caution">
    <text evidence="3">The sequence shown here is derived from an EMBL/GenBank/DDBJ whole genome shotgun (WGS) entry which is preliminary data.</text>
</comment>
<protein>
    <submittedName>
        <fullName evidence="3">CUE domain protein</fullName>
    </submittedName>
</protein>
<feature type="compositionally biased region" description="Acidic residues" evidence="1">
    <location>
        <begin position="565"/>
        <end position="576"/>
    </location>
</feature>
<feature type="domain" description="CUE" evidence="2">
    <location>
        <begin position="396"/>
        <end position="441"/>
    </location>
</feature>
<keyword evidence="4" id="KW-1185">Reference proteome</keyword>
<reference evidence="3" key="1">
    <citation type="submission" date="2022-07" db="EMBL/GenBank/DDBJ databases">
        <title>The genome of Lyophyllum shimeji provides insight into the initial evolution of ectomycorrhizal fungal genome.</title>
        <authorList>
            <person name="Kobayashi Y."/>
            <person name="Shibata T."/>
            <person name="Hirakawa H."/>
            <person name="Shigenobu S."/>
            <person name="Nishiyama T."/>
            <person name="Yamada A."/>
            <person name="Hasebe M."/>
            <person name="Kawaguchi M."/>
        </authorList>
    </citation>
    <scope>NUCLEOTIDE SEQUENCE</scope>
    <source>
        <strain evidence="3">AT787</strain>
    </source>
</reference>
<dbReference type="InterPro" id="IPR003892">
    <property type="entry name" value="CUE"/>
</dbReference>
<feature type="compositionally biased region" description="Basic and acidic residues" evidence="1">
    <location>
        <begin position="701"/>
        <end position="712"/>
    </location>
</feature>
<feature type="compositionally biased region" description="Gly residues" evidence="1">
    <location>
        <begin position="659"/>
        <end position="697"/>
    </location>
</feature>
<gene>
    <name evidence="3" type="ORF">LshimejAT787_1103370</name>
</gene>
<evidence type="ECO:0000256" key="1">
    <source>
        <dbReference type="SAM" id="MobiDB-lite"/>
    </source>
</evidence>
<dbReference type="InterPro" id="IPR041800">
    <property type="entry name" value="ASCC2_CUE"/>
</dbReference>
<dbReference type="PROSITE" id="PS51140">
    <property type="entry name" value="CUE"/>
    <property type="match status" value="1"/>
</dbReference>
<organism evidence="3 4">
    <name type="scientific">Lyophyllum shimeji</name>
    <name type="common">Hon-shimeji</name>
    <name type="synonym">Tricholoma shimeji</name>
    <dbReference type="NCBI Taxonomy" id="47721"/>
    <lineage>
        <taxon>Eukaryota</taxon>
        <taxon>Fungi</taxon>
        <taxon>Dikarya</taxon>
        <taxon>Basidiomycota</taxon>
        <taxon>Agaricomycotina</taxon>
        <taxon>Agaricomycetes</taxon>
        <taxon>Agaricomycetidae</taxon>
        <taxon>Agaricales</taxon>
        <taxon>Tricholomatineae</taxon>
        <taxon>Lyophyllaceae</taxon>
        <taxon>Lyophyllum</taxon>
    </lineage>
</organism>
<dbReference type="InterPro" id="IPR009060">
    <property type="entry name" value="UBA-like_sf"/>
</dbReference>
<dbReference type="InterPro" id="IPR052586">
    <property type="entry name" value="ASCC2"/>
</dbReference>